<sequence length="417" mass="46760">MAATSPTMSVKSREMIGEEQFSQRREVFGKHDTVFLPPASPTPAAYREVEPIVTSNHGKTTANFKRNTPGYSSMRESRTDDRVFDFRPRKYSDNFTSELNQSDDVEYRHTMTERTRRLSKLRRDFMTSNLHEPGTTSPFNRSGTRASMPANTNTSPLKYKIESPNLYKFPFAEPYSTPTPVRRVVVDLGPADEGGGGKENQDPEKPRHQSLTYESPSKADQQKLFEEILKRYSPQRKPVDWQLPPTKPRVVASVPKSNSSVADSIDSGDKNDKNEKGDDDVFEKKQNGEVAAAALSENSVEKSDSSPVEVKAEVIQNGPESLSAEAGATKESETKPSQSELDEKQDQVPELSTIQRQLSKESAKKPLDNKVVDLSIPALIQKMTAEADSLENTSKMQKKVKRKRSFLDKLLGRKKDK</sequence>
<accession>A0ACC2QB05</accession>
<evidence type="ECO:0000313" key="2">
    <source>
        <dbReference type="Proteomes" id="UP001231649"/>
    </source>
</evidence>
<protein>
    <submittedName>
        <fullName evidence="1">Uncharacterized protein</fullName>
    </submittedName>
</protein>
<name>A0ACC2QB05_9NEOP</name>
<dbReference type="EMBL" id="CM056798">
    <property type="protein sequence ID" value="KAJ8711684.1"/>
    <property type="molecule type" value="Genomic_DNA"/>
</dbReference>
<gene>
    <name evidence="1" type="ORF">PYW08_008638</name>
</gene>
<dbReference type="Proteomes" id="UP001231649">
    <property type="component" value="Chromosome 22"/>
</dbReference>
<proteinExistence type="predicted"/>
<keyword evidence="2" id="KW-1185">Reference proteome</keyword>
<evidence type="ECO:0000313" key="1">
    <source>
        <dbReference type="EMBL" id="KAJ8711684.1"/>
    </source>
</evidence>
<comment type="caution">
    <text evidence="1">The sequence shown here is derived from an EMBL/GenBank/DDBJ whole genome shotgun (WGS) entry which is preliminary data.</text>
</comment>
<organism evidence="1 2">
    <name type="scientific">Mythimna loreyi</name>
    <dbReference type="NCBI Taxonomy" id="667449"/>
    <lineage>
        <taxon>Eukaryota</taxon>
        <taxon>Metazoa</taxon>
        <taxon>Ecdysozoa</taxon>
        <taxon>Arthropoda</taxon>
        <taxon>Hexapoda</taxon>
        <taxon>Insecta</taxon>
        <taxon>Pterygota</taxon>
        <taxon>Neoptera</taxon>
        <taxon>Endopterygota</taxon>
        <taxon>Lepidoptera</taxon>
        <taxon>Glossata</taxon>
        <taxon>Ditrysia</taxon>
        <taxon>Noctuoidea</taxon>
        <taxon>Noctuidae</taxon>
        <taxon>Noctuinae</taxon>
        <taxon>Hadenini</taxon>
        <taxon>Mythimna</taxon>
    </lineage>
</organism>
<reference evidence="1" key="1">
    <citation type="submission" date="2023-03" db="EMBL/GenBank/DDBJ databases">
        <title>Chromosome-level genomes of two armyworms, Mythimna separata and Mythimna loreyi, provide insights into the biosynthesis and reception of sex pheromones.</title>
        <authorList>
            <person name="Zhao H."/>
        </authorList>
    </citation>
    <scope>NUCLEOTIDE SEQUENCE</scope>
    <source>
        <strain evidence="1">BeijingLab</strain>
    </source>
</reference>